<feature type="compositionally biased region" description="Low complexity" evidence="2">
    <location>
        <begin position="286"/>
        <end position="300"/>
    </location>
</feature>
<feature type="compositionally biased region" description="Basic and acidic residues" evidence="2">
    <location>
        <begin position="276"/>
        <end position="285"/>
    </location>
</feature>
<reference evidence="3 4" key="1">
    <citation type="submission" date="2024-01" db="EMBL/GenBank/DDBJ databases">
        <authorList>
            <person name="Allen C."/>
            <person name="Tagirdzhanova G."/>
        </authorList>
    </citation>
    <scope>NUCLEOTIDE SEQUENCE [LARGE SCALE GENOMIC DNA]</scope>
</reference>
<evidence type="ECO:0008006" key="5">
    <source>
        <dbReference type="Google" id="ProtNLM"/>
    </source>
</evidence>
<feature type="compositionally biased region" description="Polar residues" evidence="2">
    <location>
        <begin position="389"/>
        <end position="402"/>
    </location>
</feature>
<feature type="region of interest" description="Disordered" evidence="2">
    <location>
        <begin position="695"/>
        <end position="724"/>
    </location>
</feature>
<proteinExistence type="predicted"/>
<protein>
    <recommendedName>
        <fullName evidence="5">Pathway-specific nitrogen regulator</fullName>
    </recommendedName>
</protein>
<feature type="compositionally biased region" description="Basic and acidic residues" evidence="2">
    <location>
        <begin position="969"/>
        <end position="978"/>
    </location>
</feature>
<evidence type="ECO:0000256" key="2">
    <source>
        <dbReference type="SAM" id="MobiDB-lite"/>
    </source>
</evidence>
<evidence type="ECO:0000256" key="1">
    <source>
        <dbReference type="SAM" id="Coils"/>
    </source>
</evidence>
<feature type="region of interest" description="Disordered" evidence="2">
    <location>
        <begin position="319"/>
        <end position="497"/>
    </location>
</feature>
<evidence type="ECO:0000313" key="4">
    <source>
        <dbReference type="Proteomes" id="UP001642405"/>
    </source>
</evidence>
<keyword evidence="1" id="KW-0175">Coiled coil</keyword>
<feature type="compositionally biased region" description="Acidic residues" evidence="2">
    <location>
        <begin position="166"/>
        <end position="180"/>
    </location>
</feature>
<feature type="coiled-coil region" evidence="1">
    <location>
        <begin position="786"/>
        <end position="815"/>
    </location>
</feature>
<feature type="region of interest" description="Disordered" evidence="2">
    <location>
        <begin position="511"/>
        <end position="552"/>
    </location>
</feature>
<feature type="region of interest" description="Disordered" evidence="2">
    <location>
        <begin position="875"/>
        <end position="1012"/>
    </location>
</feature>
<comment type="caution">
    <text evidence="3">The sequence shown here is derived from an EMBL/GenBank/DDBJ whole genome shotgun (WGS) entry which is preliminary data.</text>
</comment>
<feature type="compositionally biased region" description="Basic and acidic residues" evidence="2">
    <location>
        <begin position="709"/>
        <end position="723"/>
    </location>
</feature>
<feature type="compositionally biased region" description="Basic and acidic residues" evidence="2">
    <location>
        <begin position="99"/>
        <end position="109"/>
    </location>
</feature>
<name>A0ABP0BIE4_9PEZI</name>
<sequence length="1236" mass="134635">MADDILLEPTTAAHQEASPEETILDRPALEAEAGETQSALLEGEVYYTDEAEDSKTGPEAELDGDSHGVANVVAAIDAFLAEPSGMGDECQTESQDEHDDSHSEADKAELSLMEDANDADGCHPEAHSEAMEHDNEFREEATAPSPAATADGVSPEKASEPATVEAEVDQDEPHTEEEEANSSHISEEVAVPQRESSHELDDQLPEHFLEEEHSSHLAEEEHGEHSLVENYEADISVADSEAPPHATDLEAAHGDAEVEGNSHYEVNEENYEEEPAEKSIEDTSRRGSASSSRSGGSTRRTSLRTEALIQAAARAVVAKINEKNATDDDFDIMRAMSESHENTQNEDADDHHHQQTTTYEDGEIDNERDVDYDDDDDDVFSDRSPRSSLGSFEHNSGASNNGAGDEQQKKNFAEADTANHNESEDEHDYVDETGSVAYHGRHSQNGGHRSPRLSTVSGISHMSQYEQHEDHDEEEYDDDENFVPHTIRGTPRPAFRTPSSVRAIQMSSPSPSVIFGVSPRSAARRRRLGTGSGPDDGQSMGSVGTYSSLPSSLSKNLTPTRFKVFRKPEPAPLVLLHATLMPTRWAWSDVLRTLDERLSSANKSGIRDDLASPASENMAAFSFEPSAALKRLHGAWCQLQEYSIGADTVAERGVLLPHPQNDYEVLEERLLEALELPVRRRARILECGHYLGPADEDDDEFDDDDDDYYNDRPSYRDDSDSPNKRHWCTTCRSDIRYESLGAERVFRVKVYASNGLMTVGAWAACWSEMERVDVEIEPIVADAALLRELNQLRTLQQQEAIQKQEEEEVAAAAAATAAAAAAEAEFEVDNHDMHHDHDDHDEELMEHTDHEETLHSPAAVDHFHLAPHTAILASSPLCDPPLEPPAITTTDRASGAERRQREAEERLREIYGRTPPQAALSAAPTSQSHRTETARLSDVPETVETASIRDIHGEHSPYGPSPPSPSAEAFERREERRSRQFQPSDRGIHNDAAGQHAASAASSVYSQHPQTPYDSASLPELLVAAGRVFMRDRKHVAIMVLSIIAIVLATLRSPGAGGADVTAVSGVAVGSVQSQVPDSHPVIDHRLQRDGGIEVAQKGADMMAGSVMDEIVKRVASTETLVETVVEKMTVKVYETVTETSTETSTSIETSTASTTEAATTATATLNVSATEMVEAASVKAFKPIEPAEEQPSVSTATPSLSANDEAGLLFATTCASVFGAEPSIVDEDSSAHNKL</sequence>
<feature type="compositionally biased region" description="Basic and acidic residues" evidence="2">
    <location>
        <begin position="247"/>
        <end position="266"/>
    </location>
</feature>
<feature type="compositionally biased region" description="Low complexity" evidence="2">
    <location>
        <begin position="992"/>
        <end position="1003"/>
    </location>
</feature>
<feature type="compositionally biased region" description="Acidic residues" evidence="2">
    <location>
        <begin position="471"/>
        <end position="481"/>
    </location>
</feature>
<feature type="compositionally biased region" description="Polar residues" evidence="2">
    <location>
        <begin position="539"/>
        <end position="552"/>
    </location>
</feature>
<dbReference type="EMBL" id="CAWUHB010000017">
    <property type="protein sequence ID" value="CAK7219364.1"/>
    <property type="molecule type" value="Genomic_DNA"/>
</dbReference>
<feature type="region of interest" description="Disordered" evidence="2">
    <location>
        <begin position="832"/>
        <end position="851"/>
    </location>
</feature>
<feature type="compositionally biased region" description="Basic and acidic residues" evidence="2">
    <location>
        <begin position="406"/>
        <end position="422"/>
    </location>
</feature>
<feature type="compositionally biased region" description="Acidic residues" evidence="2">
    <location>
        <begin position="695"/>
        <end position="708"/>
    </location>
</feature>
<evidence type="ECO:0000313" key="3">
    <source>
        <dbReference type="EMBL" id="CAK7219364.1"/>
    </source>
</evidence>
<feature type="region of interest" description="Disordered" evidence="2">
    <location>
        <begin position="81"/>
        <end position="305"/>
    </location>
</feature>
<feature type="compositionally biased region" description="Basic and acidic residues" evidence="2">
    <location>
        <begin position="195"/>
        <end position="227"/>
    </location>
</feature>
<accession>A0ABP0BIE4</accession>
<keyword evidence="4" id="KW-1185">Reference proteome</keyword>
<gene>
    <name evidence="3" type="ORF">SCUCBS95973_003797</name>
</gene>
<dbReference type="Proteomes" id="UP001642405">
    <property type="component" value="Unassembled WGS sequence"/>
</dbReference>
<feature type="compositionally biased region" description="Basic and acidic residues" evidence="2">
    <location>
        <begin position="337"/>
        <end position="353"/>
    </location>
</feature>
<feature type="compositionally biased region" description="Acidic residues" evidence="2">
    <location>
        <begin position="360"/>
        <end position="379"/>
    </location>
</feature>
<feature type="compositionally biased region" description="Basic and acidic residues" evidence="2">
    <location>
        <begin position="120"/>
        <end position="141"/>
    </location>
</feature>
<feature type="compositionally biased region" description="Polar residues" evidence="2">
    <location>
        <begin position="443"/>
        <end position="463"/>
    </location>
</feature>
<feature type="region of interest" description="Disordered" evidence="2">
    <location>
        <begin position="1"/>
        <end position="25"/>
    </location>
</feature>
<feature type="compositionally biased region" description="Basic and acidic residues" evidence="2">
    <location>
        <begin position="894"/>
        <end position="911"/>
    </location>
</feature>
<organism evidence="3 4">
    <name type="scientific">Sporothrix curviconia</name>
    <dbReference type="NCBI Taxonomy" id="1260050"/>
    <lineage>
        <taxon>Eukaryota</taxon>
        <taxon>Fungi</taxon>
        <taxon>Dikarya</taxon>
        <taxon>Ascomycota</taxon>
        <taxon>Pezizomycotina</taxon>
        <taxon>Sordariomycetes</taxon>
        <taxon>Sordariomycetidae</taxon>
        <taxon>Ophiostomatales</taxon>
        <taxon>Ophiostomataceae</taxon>
        <taxon>Sporothrix</taxon>
    </lineage>
</organism>